<proteinExistence type="predicted"/>
<dbReference type="Proteomes" id="UP000271162">
    <property type="component" value="Unassembled WGS sequence"/>
</dbReference>
<dbReference type="EMBL" id="UYSL01024385">
    <property type="protein sequence ID" value="VDL83421.1"/>
    <property type="molecule type" value="Genomic_DNA"/>
</dbReference>
<dbReference type="AlphaFoldDB" id="A0A0N4YR12"/>
<sequence length="88" mass="8699">MMAYGGGCGGGPCGPQLFQQPCGFGGCGGNNIGCGVSGGCGGMQQGIAYGIPDPIRTESGRIIRAPFLPPAAVAPTPIQQANLINYGK</sequence>
<name>A0A0N4YR12_NIPBR</name>
<protein>
    <submittedName>
        <fullName evidence="1 3">Uncharacterized protein</fullName>
    </submittedName>
</protein>
<keyword evidence="2" id="KW-1185">Reference proteome</keyword>
<dbReference type="WBParaSite" id="NBR_0001968401-mRNA-1">
    <property type="protein sequence ID" value="NBR_0001968401-mRNA-1"/>
    <property type="gene ID" value="NBR_0001968401"/>
</dbReference>
<gene>
    <name evidence="1" type="ORF">NBR_LOCUS19685</name>
</gene>
<reference evidence="1 2" key="2">
    <citation type="submission" date="2018-11" db="EMBL/GenBank/DDBJ databases">
        <authorList>
            <consortium name="Pathogen Informatics"/>
        </authorList>
    </citation>
    <scope>NUCLEOTIDE SEQUENCE [LARGE SCALE GENOMIC DNA]</scope>
</reference>
<evidence type="ECO:0000313" key="3">
    <source>
        <dbReference type="WBParaSite" id="NBR_0001968401-mRNA-1"/>
    </source>
</evidence>
<reference evidence="3" key="1">
    <citation type="submission" date="2017-02" db="UniProtKB">
        <authorList>
            <consortium name="WormBaseParasite"/>
        </authorList>
    </citation>
    <scope>IDENTIFICATION</scope>
</reference>
<accession>A0A0N4YR12</accession>
<organism evidence="3">
    <name type="scientific">Nippostrongylus brasiliensis</name>
    <name type="common">Rat hookworm</name>
    <dbReference type="NCBI Taxonomy" id="27835"/>
    <lineage>
        <taxon>Eukaryota</taxon>
        <taxon>Metazoa</taxon>
        <taxon>Ecdysozoa</taxon>
        <taxon>Nematoda</taxon>
        <taxon>Chromadorea</taxon>
        <taxon>Rhabditida</taxon>
        <taxon>Rhabditina</taxon>
        <taxon>Rhabditomorpha</taxon>
        <taxon>Strongyloidea</taxon>
        <taxon>Heligmosomidae</taxon>
        <taxon>Nippostrongylus</taxon>
    </lineage>
</organism>
<evidence type="ECO:0000313" key="2">
    <source>
        <dbReference type="Proteomes" id="UP000271162"/>
    </source>
</evidence>
<evidence type="ECO:0000313" key="1">
    <source>
        <dbReference type="EMBL" id="VDL83421.1"/>
    </source>
</evidence>